<dbReference type="CDD" id="cd18793">
    <property type="entry name" value="SF2_C_SNF"/>
    <property type="match status" value="1"/>
</dbReference>
<proteinExistence type="predicted"/>
<evidence type="ECO:0000313" key="8">
    <source>
        <dbReference type="EMBL" id="KAK6520601.1"/>
    </source>
</evidence>
<dbReference type="InterPro" id="IPR014001">
    <property type="entry name" value="Helicase_ATP-bd"/>
</dbReference>
<dbReference type="PANTHER" id="PTHR45629:SF7">
    <property type="entry name" value="DNA EXCISION REPAIR PROTEIN ERCC-6-RELATED"/>
    <property type="match status" value="1"/>
</dbReference>
<feature type="compositionally biased region" description="Basic residues" evidence="5">
    <location>
        <begin position="333"/>
        <end position="349"/>
    </location>
</feature>
<dbReference type="Gene3D" id="1.20.120.850">
    <property type="entry name" value="SWI2/SNF2 ATPases, N-terminal domain"/>
    <property type="match status" value="1"/>
</dbReference>
<reference evidence="8 9" key="1">
    <citation type="submission" date="2019-10" db="EMBL/GenBank/DDBJ databases">
        <authorList>
            <person name="Palmer J.M."/>
        </authorList>
    </citation>
    <scope>NUCLEOTIDE SEQUENCE [LARGE SCALE GENOMIC DNA]</scope>
    <source>
        <strain evidence="8 9">TWF506</strain>
    </source>
</reference>
<dbReference type="InterPro" id="IPR000330">
    <property type="entry name" value="SNF2_N"/>
</dbReference>
<accession>A0AAN8P0Z1</accession>
<dbReference type="Pfam" id="PF00271">
    <property type="entry name" value="Helicase_C"/>
    <property type="match status" value="1"/>
</dbReference>
<feature type="domain" description="Helicase C-terminal" evidence="7">
    <location>
        <begin position="778"/>
        <end position="936"/>
    </location>
</feature>
<dbReference type="InterPro" id="IPR027417">
    <property type="entry name" value="P-loop_NTPase"/>
</dbReference>
<dbReference type="GO" id="GO:0016787">
    <property type="term" value="F:hydrolase activity"/>
    <property type="evidence" value="ECO:0007669"/>
    <property type="project" value="UniProtKB-KW"/>
</dbReference>
<keyword evidence="4" id="KW-0175">Coiled coil</keyword>
<keyword evidence="1" id="KW-0547">Nucleotide-binding</keyword>
<keyword evidence="3" id="KW-0067">ATP-binding</keyword>
<evidence type="ECO:0000256" key="1">
    <source>
        <dbReference type="ARBA" id="ARBA00022741"/>
    </source>
</evidence>
<dbReference type="CDD" id="cd18000">
    <property type="entry name" value="DEXHc_ERCC6"/>
    <property type="match status" value="1"/>
</dbReference>
<evidence type="ECO:0000256" key="4">
    <source>
        <dbReference type="SAM" id="Coils"/>
    </source>
</evidence>
<evidence type="ECO:0000259" key="7">
    <source>
        <dbReference type="PROSITE" id="PS51194"/>
    </source>
</evidence>
<dbReference type="SMART" id="SM00487">
    <property type="entry name" value="DEXDc"/>
    <property type="match status" value="1"/>
</dbReference>
<evidence type="ECO:0000259" key="6">
    <source>
        <dbReference type="PROSITE" id="PS51192"/>
    </source>
</evidence>
<dbReference type="GO" id="GO:0005524">
    <property type="term" value="F:ATP binding"/>
    <property type="evidence" value="ECO:0007669"/>
    <property type="project" value="InterPro"/>
</dbReference>
<organism evidence="8 9">
    <name type="scientific">Arthrobotrys conoides</name>
    <dbReference type="NCBI Taxonomy" id="74498"/>
    <lineage>
        <taxon>Eukaryota</taxon>
        <taxon>Fungi</taxon>
        <taxon>Dikarya</taxon>
        <taxon>Ascomycota</taxon>
        <taxon>Pezizomycotina</taxon>
        <taxon>Orbiliomycetes</taxon>
        <taxon>Orbiliales</taxon>
        <taxon>Orbiliaceae</taxon>
        <taxon>Arthrobotrys</taxon>
    </lineage>
</organism>
<dbReference type="GO" id="GO:0006283">
    <property type="term" value="P:transcription-coupled nucleotide-excision repair"/>
    <property type="evidence" value="ECO:0007669"/>
    <property type="project" value="TreeGrafter"/>
</dbReference>
<dbReference type="InterPro" id="IPR001650">
    <property type="entry name" value="Helicase_C-like"/>
</dbReference>
<feature type="compositionally biased region" description="Acidic residues" evidence="5">
    <location>
        <begin position="259"/>
        <end position="269"/>
    </location>
</feature>
<dbReference type="GO" id="GO:0005634">
    <property type="term" value="C:nucleus"/>
    <property type="evidence" value="ECO:0007669"/>
    <property type="project" value="TreeGrafter"/>
</dbReference>
<feature type="coiled-coil region" evidence="4">
    <location>
        <begin position="24"/>
        <end position="101"/>
    </location>
</feature>
<dbReference type="SMART" id="SM00490">
    <property type="entry name" value="HELICc"/>
    <property type="match status" value="1"/>
</dbReference>
<feature type="compositionally biased region" description="Polar residues" evidence="5">
    <location>
        <begin position="201"/>
        <end position="224"/>
    </location>
</feature>
<protein>
    <recommendedName>
        <fullName evidence="10">DNA repair and recombination protein RAD26</fullName>
    </recommendedName>
</protein>
<feature type="compositionally biased region" description="Acidic residues" evidence="5">
    <location>
        <begin position="353"/>
        <end position="363"/>
    </location>
</feature>
<dbReference type="InterPro" id="IPR038718">
    <property type="entry name" value="SNF2-like_sf"/>
</dbReference>
<keyword evidence="2" id="KW-0378">Hydrolase</keyword>
<dbReference type="Gene3D" id="3.40.50.300">
    <property type="entry name" value="P-loop containing nucleotide triphosphate hydrolases"/>
    <property type="match status" value="1"/>
</dbReference>
<dbReference type="PANTHER" id="PTHR45629">
    <property type="entry name" value="SNF2/RAD54 FAMILY MEMBER"/>
    <property type="match status" value="1"/>
</dbReference>
<dbReference type="InterPro" id="IPR049730">
    <property type="entry name" value="SNF2/RAD54-like_C"/>
</dbReference>
<keyword evidence="9" id="KW-1185">Reference proteome</keyword>
<dbReference type="Pfam" id="PF00176">
    <property type="entry name" value="SNF2-rel_dom"/>
    <property type="match status" value="1"/>
</dbReference>
<feature type="region of interest" description="Disordered" evidence="5">
    <location>
        <begin position="194"/>
        <end position="363"/>
    </location>
</feature>
<dbReference type="EMBL" id="JAVHJM010000001">
    <property type="protein sequence ID" value="KAK6520601.1"/>
    <property type="molecule type" value="Genomic_DNA"/>
</dbReference>
<dbReference type="SUPFAM" id="SSF52540">
    <property type="entry name" value="P-loop containing nucleoside triphosphate hydrolases"/>
    <property type="match status" value="2"/>
</dbReference>
<dbReference type="Proteomes" id="UP001307849">
    <property type="component" value="Unassembled WGS sequence"/>
</dbReference>
<evidence type="ECO:0000313" key="9">
    <source>
        <dbReference type="Proteomes" id="UP001307849"/>
    </source>
</evidence>
<evidence type="ECO:0000256" key="2">
    <source>
        <dbReference type="ARBA" id="ARBA00022801"/>
    </source>
</evidence>
<dbReference type="GO" id="GO:0008094">
    <property type="term" value="F:ATP-dependent activity, acting on DNA"/>
    <property type="evidence" value="ECO:0007669"/>
    <property type="project" value="TreeGrafter"/>
</dbReference>
<dbReference type="PROSITE" id="PS51194">
    <property type="entry name" value="HELICASE_CTER"/>
    <property type="match status" value="1"/>
</dbReference>
<evidence type="ECO:0000256" key="5">
    <source>
        <dbReference type="SAM" id="MobiDB-lite"/>
    </source>
</evidence>
<name>A0AAN8P0Z1_9PEZI</name>
<gene>
    <name evidence="8" type="ORF">TWF506_000853</name>
</gene>
<evidence type="ECO:0008006" key="10">
    <source>
        <dbReference type="Google" id="ProtNLM"/>
    </source>
</evidence>
<comment type="caution">
    <text evidence="8">The sequence shown here is derived from an EMBL/GenBank/DDBJ whole genome shotgun (WGS) entry which is preliminary data.</text>
</comment>
<dbReference type="AlphaFoldDB" id="A0AAN8P0Z1"/>
<sequence length="1184" mass="133986">MDEDLNIEEELGLQVFTHETLEEKVAEQAEADMLEKEAKEAEKMKKKETVALEKLDNEVRITRNLIKSTFGPRKAKYHEKLNELLEKVELRQANIADIERRLQQRAIKAAATTNSSRDQRTGESRRDYLIRKGILNPFSAEDINVDSASLIADTTTTKDTTAPTTSLSFQNLRAPGFTTEKQPRIAKIAEATATTPITTTVDNTHSHPQTPEPSLQRVHPSTQKAAGFEDDYEKEVSRTPRPRRVTTRTTTRAVTEPYDSNEESDEYKDAEDWKERSDDDDDEKEVMVKSKKRKSQVSRSGEKKRKMEEESEVEEEALRLSDEDDEKEILPSSKKRKGKASRSGSKRKKTEGEGETGEEDLGQFDDGYEHVYQKRLKSWCAERAAARAENDEEKEAGEETLEWFKPSPSAPDFVIDDGFKLPGDVAQSLFDYQKTAVDWLWNLHAKQHTGGILGDEMGLGKTIQTIAFIAGLHYSKKLTKPVLIVAPATVLKQWCNEFHKWWPCLRVSILHSSGSGMLSVAADKKAEETIDDDESLLDVLESAAPSKAQKAAKKIVDKVKAKGHILISTYTGLSTYHKLLLDTDWECVVLDEGHKIRNPEAKITIAAKQLRSTTRFILSGTPIQNNLRELWSLFDFVYPGKLGIYQVFNENIAIPIKLGGYSGANSTQIHTAYKCAVVLRELINPYMLRRLKADVAVLPPKHDQVLFCNLVVEQKEAYETYIKSPEVFDIFSGKRELLAGIDVLRKICNHPDLCNRNKLSTDHEYDYGNPVRSGKMQIVKGLLKAWEKDKLKCLIFSQGTQMLDILQKFVKKKYRYLRLDGSTDIKLRQSMVDQFNNDPTLQVFLLTTKVGGYGLNLTGATRIIIFDPDWNPSNDMQARERSWRLGQKQEVRIYRLLSRGTIEEKIYQRQLYKQFLTKKILEDPEQRRAFRMDDMKDLFTLGSMEHGTETGSLFEGVEKKLTEAKRVSEDEQTEQVQGIAGVHKLENFVGGEGSMLSGPMTGEASNSGDKASGSPKKRKRDEPEKEDQVLEAILAQAGVHSMVEHDAIMASKSSSSIIEREANRIAQNAKEALVRSFEAIQRQSVPGQPMGLGRVAKATRTRGGGDPILPDRLLRRAEIPPKTREWFLDHEARGRRVTTKMIMDAFNPIIHDRDLESFKTGLKDVAEQNKETRFWGLKAAAKSS</sequence>
<evidence type="ECO:0000256" key="3">
    <source>
        <dbReference type="ARBA" id="ARBA00022840"/>
    </source>
</evidence>
<dbReference type="PROSITE" id="PS51192">
    <property type="entry name" value="HELICASE_ATP_BIND_1"/>
    <property type="match status" value="1"/>
</dbReference>
<dbReference type="FunFam" id="3.40.50.10810:FF:000094">
    <property type="entry name" value="DNA excision repair protein ERCC-6"/>
    <property type="match status" value="1"/>
</dbReference>
<dbReference type="Gene3D" id="3.40.50.10810">
    <property type="entry name" value="Tandem AAA-ATPase domain"/>
    <property type="match status" value="1"/>
</dbReference>
<dbReference type="InterPro" id="IPR050496">
    <property type="entry name" value="SNF2_RAD54_helicase_repair"/>
</dbReference>
<feature type="region of interest" description="Disordered" evidence="5">
    <location>
        <begin position="990"/>
        <end position="1026"/>
    </location>
</feature>
<feature type="domain" description="Helicase ATP-binding" evidence="6">
    <location>
        <begin position="442"/>
        <end position="640"/>
    </location>
</feature>